<dbReference type="SUPFAM" id="SSF53187">
    <property type="entry name" value="Zn-dependent exopeptidases"/>
    <property type="match status" value="1"/>
</dbReference>
<dbReference type="AlphaFoldDB" id="A0A1M7ILT3"/>
<dbReference type="RefSeq" id="WP_231919800.1">
    <property type="nucleotide sequence ID" value="NZ_LT670848.1"/>
</dbReference>
<dbReference type="GO" id="GO:0046872">
    <property type="term" value="F:metal ion binding"/>
    <property type="evidence" value="ECO:0007669"/>
    <property type="project" value="UniProtKB-KW"/>
</dbReference>
<evidence type="ECO:0000256" key="1">
    <source>
        <dbReference type="ARBA" id="ARBA00022801"/>
    </source>
</evidence>
<feature type="binding site" evidence="2">
    <location>
        <position position="191"/>
    </location>
    <ligand>
        <name>Mn(2+)</name>
        <dbReference type="ChEBI" id="CHEBI:29035"/>
        <label>2</label>
    </ligand>
</feature>
<keyword evidence="2" id="KW-0464">Manganese</keyword>
<dbReference type="Gene3D" id="3.40.630.10">
    <property type="entry name" value="Zn peptidases"/>
    <property type="match status" value="1"/>
</dbReference>
<dbReference type="PIRSF" id="PIRSF005962">
    <property type="entry name" value="Pept_M20D_amidohydro"/>
    <property type="match status" value="1"/>
</dbReference>
<accession>A0A1M7ILT3</accession>
<dbReference type="InterPro" id="IPR017439">
    <property type="entry name" value="Amidohydrolase"/>
</dbReference>
<feature type="binding site" evidence="2">
    <location>
        <position position="131"/>
    </location>
    <ligand>
        <name>Mn(2+)</name>
        <dbReference type="ChEBI" id="CHEBI:29035"/>
        <label>2</label>
    </ligand>
</feature>
<evidence type="ECO:0000313" key="4">
    <source>
        <dbReference type="Proteomes" id="UP000190235"/>
    </source>
</evidence>
<dbReference type="InterPro" id="IPR002933">
    <property type="entry name" value="Peptidase_M20"/>
</dbReference>
<name>A0A1M7ILT3_9FLAO</name>
<organism evidence="3 4">
    <name type="scientific">Salegentibacter salegens</name>
    <dbReference type="NCBI Taxonomy" id="143223"/>
    <lineage>
        <taxon>Bacteria</taxon>
        <taxon>Pseudomonadati</taxon>
        <taxon>Bacteroidota</taxon>
        <taxon>Flavobacteriia</taxon>
        <taxon>Flavobacteriales</taxon>
        <taxon>Flavobacteriaceae</taxon>
        <taxon>Salegentibacter</taxon>
    </lineage>
</organism>
<evidence type="ECO:0000313" key="3">
    <source>
        <dbReference type="EMBL" id="SHM41548.1"/>
    </source>
</evidence>
<dbReference type="Proteomes" id="UP000190235">
    <property type="component" value="Chromosome I"/>
</dbReference>
<protein>
    <submittedName>
        <fullName evidence="3">Amidohydrolase</fullName>
    </submittedName>
</protein>
<dbReference type="STRING" id="143223.SAMN05878281_0603"/>
<keyword evidence="4" id="KW-1185">Reference proteome</keyword>
<dbReference type="Pfam" id="PF01546">
    <property type="entry name" value="Peptidase_M20"/>
    <property type="match status" value="1"/>
</dbReference>
<keyword evidence="1 3" id="KW-0378">Hydrolase</keyword>
<dbReference type="GO" id="GO:0016787">
    <property type="term" value="F:hydrolase activity"/>
    <property type="evidence" value="ECO:0007669"/>
    <property type="project" value="UniProtKB-KW"/>
</dbReference>
<evidence type="ECO:0000256" key="2">
    <source>
        <dbReference type="PIRSR" id="PIRSR005962-1"/>
    </source>
</evidence>
<feature type="binding site" evidence="2">
    <location>
        <position position="399"/>
    </location>
    <ligand>
        <name>Mn(2+)</name>
        <dbReference type="ChEBI" id="CHEBI:29035"/>
        <label>2</label>
    </ligand>
</feature>
<gene>
    <name evidence="3" type="ORF">SAMN05878281_0603</name>
</gene>
<dbReference type="NCBIfam" id="TIGR01891">
    <property type="entry name" value="amidohydrolases"/>
    <property type="match status" value="1"/>
</dbReference>
<proteinExistence type="predicted"/>
<feature type="binding site" evidence="2">
    <location>
        <position position="165"/>
    </location>
    <ligand>
        <name>Mn(2+)</name>
        <dbReference type="ChEBI" id="CHEBI:29035"/>
        <label>2</label>
    </ligand>
</feature>
<dbReference type="PANTHER" id="PTHR11014">
    <property type="entry name" value="PEPTIDASE M20 FAMILY MEMBER"/>
    <property type="match status" value="1"/>
</dbReference>
<feature type="binding site" evidence="2">
    <location>
        <position position="129"/>
    </location>
    <ligand>
        <name>Mn(2+)</name>
        <dbReference type="ChEBI" id="CHEBI:29035"/>
        <label>2</label>
    </ligand>
</feature>
<keyword evidence="2" id="KW-0479">Metal-binding</keyword>
<sequence>MSALFFLQFLFQGLFVFGQEASTVPSIHQLIQSQTDDIFDSLVKIRRDLHKHPEVSEQEEKTSKKIQEYLLSLGLEVKTNIGGYGVVGILKGAKEGKRIAWRADIDAMPSDVPDVVDFKSENKGVRHICGHDVHTTIGMGIANVLASQKENLQGTIYFVFQPAEENYKGARAMINDGLFDLIQPEEIYALHISPLPTGLIATKPGPLYAYLNRIDIKYKISDKDKDTLINYTKNLLSSYQNVEKDSKFWDVKNTLDPKVGLANPNTIFKNYLTLLQDFSIQESEGEVTISSLINSSDQQQLNALIKDVEAEIRTSRYAEDLLSVAYSYEKDILFNDEKLAPEALNHIANIYGAETAVLLHGVTPGYFGDDFAYFQEKLPGVYFFLGGSNYENGIISMPHTPNFAVDEECIRTGVNYFSSMMVERLND</sequence>
<dbReference type="Gene3D" id="3.30.70.360">
    <property type="match status" value="1"/>
</dbReference>
<dbReference type="PANTHER" id="PTHR11014:SF98">
    <property type="entry name" value="N-ACETYLDIAMINOPIMELATE DEACETYLASE"/>
    <property type="match status" value="1"/>
</dbReference>
<comment type="cofactor">
    <cofactor evidence="2">
        <name>Mn(2+)</name>
        <dbReference type="ChEBI" id="CHEBI:29035"/>
    </cofactor>
    <text evidence="2">The Mn(2+) ion enhances activity.</text>
</comment>
<dbReference type="EMBL" id="LT670848">
    <property type="protein sequence ID" value="SHM41548.1"/>
    <property type="molecule type" value="Genomic_DNA"/>
</dbReference>
<reference evidence="4" key="1">
    <citation type="submission" date="2016-11" db="EMBL/GenBank/DDBJ databases">
        <authorList>
            <person name="Varghese N."/>
            <person name="Submissions S."/>
        </authorList>
    </citation>
    <scope>NUCLEOTIDE SEQUENCE [LARGE SCALE GENOMIC DNA]</scope>
    <source>
        <strain evidence="4">ACAM 48</strain>
    </source>
</reference>